<keyword evidence="11" id="KW-1185">Reference proteome</keyword>
<dbReference type="AlphaFoldDB" id="A0A8K0RHG2"/>
<evidence type="ECO:0000256" key="4">
    <source>
        <dbReference type="ARBA" id="ARBA00022989"/>
    </source>
</evidence>
<dbReference type="GO" id="GO:0006487">
    <property type="term" value="P:protein N-linked glycosylation"/>
    <property type="evidence" value="ECO:0007669"/>
    <property type="project" value="TreeGrafter"/>
</dbReference>
<dbReference type="EMBL" id="JAGMVJ010000001">
    <property type="protein sequence ID" value="KAH7094579.1"/>
    <property type="molecule type" value="Genomic_DNA"/>
</dbReference>
<evidence type="ECO:0000256" key="7">
    <source>
        <dbReference type="ARBA" id="ARBA00037964"/>
    </source>
</evidence>
<feature type="region of interest" description="Disordered" evidence="8">
    <location>
        <begin position="56"/>
        <end position="120"/>
    </location>
</feature>
<evidence type="ECO:0000256" key="9">
    <source>
        <dbReference type="SAM" id="Phobius"/>
    </source>
</evidence>
<dbReference type="SUPFAM" id="SSF53448">
    <property type="entry name" value="Nucleotide-diphospho-sugar transferases"/>
    <property type="match status" value="1"/>
</dbReference>
<dbReference type="GO" id="GO:0000136">
    <property type="term" value="C:mannan polymerase complex"/>
    <property type="evidence" value="ECO:0007669"/>
    <property type="project" value="TreeGrafter"/>
</dbReference>
<dbReference type="Pfam" id="PF03452">
    <property type="entry name" value="Anp1"/>
    <property type="match status" value="1"/>
</dbReference>
<dbReference type="OrthoDB" id="204164at2759"/>
<evidence type="ECO:0000256" key="2">
    <source>
        <dbReference type="ARBA" id="ARBA00022692"/>
    </source>
</evidence>
<evidence type="ECO:0000256" key="1">
    <source>
        <dbReference type="ARBA" id="ARBA00004323"/>
    </source>
</evidence>
<sequence>MASKQDSSTITDTNVTPYTSLHSVSPQLLVWRICRRTHRDLQIAYIPRQKIQNRMQTVAPPHPRSGAPTVTLDSPPPKFSTLHVQRKRSNTDNLRERSVSVRISQARGDEDEDTHQPSSSPIEMLIGKGYSWKVAKSRLPPSRQVMHTIRNPRFLLLCGLFTAVVMLWQSLGNAAGEVQRFYCFGPATPPNQMTANEAADWTVDTQTPVLFNHHKPVEVNATSINHVDLNNIASTPDAVRNKERVLILTPLRDASPFLATYFDLLTELTYPHELIDLAFLVGDTKDDTLAALAIELERVQSNPSVAFRSTMIVEKSFGVNHEQSVEDRHSFEAQAPRRKAMGKARNYLLATALKPDHSWVYWRDVDLVDSPAQIIEDFVAHDRDVLVPNVWFHRYEEREGQMVDIEGRFDYNSWQESPEGLALAASLPKSVILAEGYKQYPTNRNHMALMGNWRSDKDQEIPLDGVGGVNIIVKADVHRSGINFPCYAFENQAETEGFAKMAKRAGYGVYGLPNYVVWHVDTQEKEGNMV</sequence>
<evidence type="ECO:0000313" key="11">
    <source>
        <dbReference type="Proteomes" id="UP000813461"/>
    </source>
</evidence>
<keyword evidence="4 9" id="KW-1133">Transmembrane helix</keyword>
<keyword evidence="5" id="KW-0333">Golgi apparatus</keyword>
<dbReference type="Proteomes" id="UP000813461">
    <property type="component" value="Unassembled WGS sequence"/>
</dbReference>
<evidence type="ECO:0000256" key="6">
    <source>
        <dbReference type="ARBA" id="ARBA00023136"/>
    </source>
</evidence>
<keyword evidence="3" id="KW-0735">Signal-anchor</keyword>
<comment type="subcellular location">
    <subcellularLocation>
        <location evidence="1">Golgi apparatus membrane</location>
        <topology evidence="1">Single-pass type II membrane protein</topology>
    </subcellularLocation>
</comment>
<dbReference type="GO" id="GO:0000032">
    <property type="term" value="P:cell wall mannoprotein biosynthetic process"/>
    <property type="evidence" value="ECO:0007669"/>
    <property type="project" value="TreeGrafter"/>
</dbReference>
<dbReference type="InterPro" id="IPR052086">
    <property type="entry name" value="Mannan_Polymerase_Subunit"/>
</dbReference>
<keyword evidence="6 9" id="KW-0472">Membrane</keyword>
<protein>
    <submittedName>
        <fullName evidence="10">Mannan polymerase II complex ANP1 subunit</fullName>
    </submittedName>
</protein>
<evidence type="ECO:0000256" key="3">
    <source>
        <dbReference type="ARBA" id="ARBA00022968"/>
    </source>
</evidence>
<keyword evidence="2 9" id="KW-0812">Transmembrane</keyword>
<organism evidence="10 11">
    <name type="scientific">Paraphoma chrysanthemicola</name>
    <dbReference type="NCBI Taxonomy" id="798071"/>
    <lineage>
        <taxon>Eukaryota</taxon>
        <taxon>Fungi</taxon>
        <taxon>Dikarya</taxon>
        <taxon>Ascomycota</taxon>
        <taxon>Pezizomycotina</taxon>
        <taxon>Dothideomycetes</taxon>
        <taxon>Pleosporomycetidae</taxon>
        <taxon>Pleosporales</taxon>
        <taxon>Pleosporineae</taxon>
        <taxon>Phaeosphaeriaceae</taxon>
        <taxon>Paraphoma</taxon>
    </lineage>
</organism>
<dbReference type="FunFam" id="3.90.550.10:FF:000017">
    <property type="entry name" value="Mannan polymerase II complex ANP1 subunit"/>
    <property type="match status" value="1"/>
</dbReference>
<gene>
    <name evidence="10" type="ORF">FB567DRAFT_556137</name>
</gene>
<evidence type="ECO:0000256" key="8">
    <source>
        <dbReference type="SAM" id="MobiDB-lite"/>
    </source>
</evidence>
<accession>A0A8K0RHG2</accession>
<feature type="transmembrane region" description="Helical" evidence="9">
    <location>
        <begin position="154"/>
        <end position="171"/>
    </location>
</feature>
<comment type="caution">
    <text evidence="10">The sequence shown here is derived from an EMBL/GenBank/DDBJ whole genome shotgun (WGS) entry which is preliminary data.</text>
</comment>
<feature type="compositionally biased region" description="Basic and acidic residues" evidence="8">
    <location>
        <begin position="89"/>
        <end position="99"/>
    </location>
</feature>
<proteinExistence type="inferred from homology"/>
<dbReference type="InterPro" id="IPR029044">
    <property type="entry name" value="Nucleotide-diphossugar_trans"/>
</dbReference>
<dbReference type="Gene3D" id="3.90.550.10">
    <property type="entry name" value="Spore Coat Polysaccharide Biosynthesis Protein SpsA, Chain A"/>
    <property type="match status" value="1"/>
</dbReference>
<name>A0A8K0RHG2_9PLEO</name>
<evidence type="ECO:0000313" key="10">
    <source>
        <dbReference type="EMBL" id="KAH7094579.1"/>
    </source>
</evidence>
<dbReference type="PANTHER" id="PTHR43083">
    <property type="entry name" value="MANNAN POLYMERASE II"/>
    <property type="match status" value="1"/>
</dbReference>
<dbReference type="GO" id="GO:0000009">
    <property type="term" value="F:alpha-1,6-mannosyltransferase activity"/>
    <property type="evidence" value="ECO:0007669"/>
    <property type="project" value="TreeGrafter"/>
</dbReference>
<reference evidence="10" key="1">
    <citation type="journal article" date="2021" name="Nat. Commun.">
        <title>Genetic determinants of endophytism in the Arabidopsis root mycobiome.</title>
        <authorList>
            <person name="Mesny F."/>
            <person name="Miyauchi S."/>
            <person name="Thiergart T."/>
            <person name="Pickel B."/>
            <person name="Atanasova L."/>
            <person name="Karlsson M."/>
            <person name="Huettel B."/>
            <person name="Barry K.W."/>
            <person name="Haridas S."/>
            <person name="Chen C."/>
            <person name="Bauer D."/>
            <person name="Andreopoulos W."/>
            <person name="Pangilinan J."/>
            <person name="LaButti K."/>
            <person name="Riley R."/>
            <person name="Lipzen A."/>
            <person name="Clum A."/>
            <person name="Drula E."/>
            <person name="Henrissat B."/>
            <person name="Kohler A."/>
            <person name="Grigoriev I.V."/>
            <person name="Martin F.M."/>
            <person name="Hacquard S."/>
        </authorList>
    </citation>
    <scope>NUCLEOTIDE SEQUENCE</scope>
    <source>
        <strain evidence="10">MPI-SDFR-AT-0120</strain>
    </source>
</reference>
<comment type="similarity">
    <text evidence="7">Belongs to the ANP1/MMN9/VAN1 family.</text>
</comment>
<evidence type="ECO:0000256" key="5">
    <source>
        <dbReference type="ARBA" id="ARBA00023034"/>
    </source>
</evidence>
<dbReference type="PANTHER" id="PTHR43083:SF4">
    <property type="entry name" value="N-GLYCOSYL-TRANSFERASE (AFU_ORTHOLOGUE AFUA_4G06870)"/>
    <property type="match status" value="1"/>
</dbReference>